<protein>
    <submittedName>
        <fullName evidence="3">Uncharacterized mitochondrial protein AtMg00300-like</fullName>
    </submittedName>
</protein>
<dbReference type="InterPro" id="IPR025724">
    <property type="entry name" value="GAG-pre-integrase_dom"/>
</dbReference>
<accession>A0ABM3BBV7</accession>
<proteinExistence type="predicted"/>
<sequence>MFDGVVKTLSSVRYVPKLKRNLILLSNFDSERHKYIVESGVLNISKGSLIAMKVQRNTTKLYVLQGSTITGDATVASSSLSDDDVIRLWHMRLGHVSENGMEELNKRGLLDGQCISKLKFYKHYGFGKQRRVQFTRGIHNTKGTLDYIHSNL</sequence>
<feature type="domain" description="GAG-pre-integrase" evidence="1">
    <location>
        <begin position="60"/>
        <end position="129"/>
    </location>
</feature>
<evidence type="ECO:0000313" key="3">
    <source>
        <dbReference type="RefSeq" id="XP_040964541.1"/>
    </source>
</evidence>
<dbReference type="Pfam" id="PF13976">
    <property type="entry name" value="gag_pre-integrs"/>
    <property type="match status" value="1"/>
</dbReference>
<reference evidence="3" key="2">
    <citation type="submission" date="2025-08" db="UniProtKB">
        <authorList>
            <consortium name="RefSeq"/>
        </authorList>
    </citation>
    <scope>IDENTIFICATION</scope>
</reference>
<name>A0ABM3BBV7_GOSHI</name>
<reference evidence="2" key="1">
    <citation type="journal article" date="2020" name="Nat. Genet.">
        <title>Genomic diversifications of five Gossypium allopolyploid species and their impact on cotton improvement.</title>
        <authorList>
            <person name="Chen Z.J."/>
            <person name="Sreedasyam A."/>
            <person name="Ando A."/>
            <person name="Song Q."/>
            <person name="De Santiago L.M."/>
            <person name="Hulse-Kemp A.M."/>
            <person name="Ding M."/>
            <person name="Ye W."/>
            <person name="Kirkbride R.C."/>
            <person name="Jenkins J."/>
            <person name="Plott C."/>
            <person name="Lovell J."/>
            <person name="Lin Y.M."/>
            <person name="Vaughn R."/>
            <person name="Liu B."/>
            <person name="Simpson S."/>
            <person name="Scheffler B.E."/>
            <person name="Wen L."/>
            <person name="Saski C.A."/>
            <person name="Grover C.E."/>
            <person name="Hu G."/>
            <person name="Conover J.L."/>
            <person name="Carlson J.W."/>
            <person name="Shu S."/>
            <person name="Boston L.B."/>
            <person name="Williams M."/>
            <person name="Peterson D.G."/>
            <person name="McGee K."/>
            <person name="Jones D.C."/>
            <person name="Wendel J.F."/>
            <person name="Stelly D.M."/>
            <person name="Grimwood J."/>
            <person name="Schmutz J."/>
        </authorList>
    </citation>
    <scope>NUCLEOTIDE SEQUENCE [LARGE SCALE GENOMIC DNA]</scope>
    <source>
        <strain evidence="2">cv. TM-1</strain>
    </source>
</reference>
<evidence type="ECO:0000259" key="1">
    <source>
        <dbReference type="Pfam" id="PF13976"/>
    </source>
</evidence>
<evidence type="ECO:0000313" key="2">
    <source>
        <dbReference type="Proteomes" id="UP000818029"/>
    </source>
</evidence>
<keyword evidence="2" id="KW-1185">Reference proteome</keyword>
<gene>
    <name evidence="3" type="primary">LOC121224954</name>
</gene>
<organism evidence="2 3">
    <name type="scientific">Gossypium hirsutum</name>
    <name type="common">Upland cotton</name>
    <name type="synonym">Gossypium mexicanum</name>
    <dbReference type="NCBI Taxonomy" id="3635"/>
    <lineage>
        <taxon>Eukaryota</taxon>
        <taxon>Viridiplantae</taxon>
        <taxon>Streptophyta</taxon>
        <taxon>Embryophyta</taxon>
        <taxon>Tracheophyta</taxon>
        <taxon>Spermatophyta</taxon>
        <taxon>Magnoliopsida</taxon>
        <taxon>eudicotyledons</taxon>
        <taxon>Gunneridae</taxon>
        <taxon>Pentapetalae</taxon>
        <taxon>rosids</taxon>
        <taxon>malvids</taxon>
        <taxon>Malvales</taxon>
        <taxon>Malvaceae</taxon>
        <taxon>Malvoideae</taxon>
        <taxon>Gossypium</taxon>
    </lineage>
</organism>
<dbReference type="Proteomes" id="UP000818029">
    <property type="component" value="Chromosome D13"/>
</dbReference>
<dbReference type="GeneID" id="121224954"/>
<dbReference type="RefSeq" id="XP_040964541.1">
    <property type="nucleotide sequence ID" value="XM_041108607.1"/>
</dbReference>